<accession>A0A7L4YMC0</accession>
<keyword evidence="4" id="KW-1185">Reference proteome</keyword>
<dbReference type="GO" id="GO:0016020">
    <property type="term" value="C:membrane"/>
    <property type="evidence" value="ECO:0007669"/>
    <property type="project" value="TreeGrafter"/>
</dbReference>
<dbReference type="InterPro" id="IPR050266">
    <property type="entry name" value="AB_hydrolase_sf"/>
</dbReference>
<keyword evidence="1 3" id="KW-0378">Hydrolase</keyword>
<evidence type="ECO:0000313" key="3">
    <source>
        <dbReference type="EMBL" id="QHC00023.1"/>
    </source>
</evidence>
<dbReference type="EMBL" id="CP047156">
    <property type="protein sequence ID" value="QHC00023.1"/>
    <property type="molecule type" value="Genomic_DNA"/>
</dbReference>
<dbReference type="PRINTS" id="PR00111">
    <property type="entry name" value="ABHYDROLASE"/>
</dbReference>
<dbReference type="InterPro" id="IPR000639">
    <property type="entry name" value="Epox_hydrolase-like"/>
</dbReference>
<dbReference type="InterPro" id="IPR029058">
    <property type="entry name" value="AB_hydrolase_fold"/>
</dbReference>
<dbReference type="AlphaFoldDB" id="A0A7L4YMC0"/>
<dbReference type="Gene3D" id="3.40.50.1820">
    <property type="entry name" value="alpha/beta hydrolase"/>
    <property type="match status" value="1"/>
</dbReference>
<organism evidence="3 4">
    <name type="scientific">Epidermidibacterium keratini</name>
    <dbReference type="NCBI Taxonomy" id="1891644"/>
    <lineage>
        <taxon>Bacteria</taxon>
        <taxon>Bacillati</taxon>
        <taxon>Actinomycetota</taxon>
        <taxon>Actinomycetes</taxon>
        <taxon>Sporichthyales</taxon>
        <taxon>Sporichthyaceae</taxon>
        <taxon>Epidermidibacterium</taxon>
    </lineage>
</organism>
<name>A0A7L4YMC0_9ACTN</name>
<dbReference type="KEGG" id="eke:EK0264_06870"/>
<reference evidence="3 4" key="1">
    <citation type="journal article" date="2018" name="Int. J. Syst. Evol. Microbiol.">
        <title>Epidermidibacterium keratini gen. nov., sp. nov., a member of the family Sporichthyaceae, isolated from keratin epidermis.</title>
        <authorList>
            <person name="Lee D.G."/>
            <person name="Trujillo M.E."/>
            <person name="Kang S."/>
            <person name="Nam J.J."/>
            <person name="Kim Y.J."/>
        </authorList>
    </citation>
    <scope>NUCLEOTIDE SEQUENCE [LARGE SCALE GENOMIC DNA]</scope>
    <source>
        <strain evidence="3 4">EPI-7</strain>
    </source>
</reference>
<dbReference type="PANTHER" id="PTHR43798">
    <property type="entry name" value="MONOACYLGLYCEROL LIPASE"/>
    <property type="match status" value="1"/>
</dbReference>
<dbReference type="GO" id="GO:0016787">
    <property type="term" value="F:hydrolase activity"/>
    <property type="evidence" value="ECO:0007669"/>
    <property type="project" value="UniProtKB-KW"/>
</dbReference>
<gene>
    <name evidence="3" type="ORF">EK0264_06870</name>
</gene>
<evidence type="ECO:0000256" key="1">
    <source>
        <dbReference type="ARBA" id="ARBA00022801"/>
    </source>
</evidence>
<dbReference type="InParanoid" id="A0A7L4YMC0"/>
<dbReference type="Proteomes" id="UP000463857">
    <property type="component" value="Chromosome"/>
</dbReference>
<dbReference type="OrthoDB" id="27092at2"/>
<dbReference type="RefSeq" id="WP_159544093.1">
    <property type="nucleotide sequence ID" value="NZ_CP047156.1"/>
</dbReference>
<proteinExistence type="predicted"/>
<evidence type="ECO:0000313" key="4">
    <source>
        <dbReference type="Proteomes" id="UP000463857"/>
    </source>
</evidence>
<dbReference type="InterPro" id="IPR000073">
    <property type="entry name" value="AB_hydrolase_1"/>
</dbReference>
<feature type="domain" description="AB hydrolase-1" evidence="2">
    <location>
        <begin position="34"/>
        <end position="268"/>
    </location>
</feature>
<dbReference type="Pfam" id="PF12697">
    <property type="entry name" value="Abhydrolase_6"/>
    <property type="match status" value="1"/>
</dbReference>
<protein>
    <submittedName>
        <fullName evidence="3">Alpha/beta fold hydrolase</fullName>
    </submittedName>
</protein>
<dbReference type="PANTHER" id="PTHR43798:SF31">
    <property type="entry name" value="AB HYDROLASE SUPERFAMILY PROTEIN YCLE"/>
    <property type="match status" value="1"/>
</dbReference>
<dbReference type="PRINTS" id="PR00412">
    <property type="entry name" value="EPOXHYDRLASE"/>
</dbReference>
<sequence>MSADAELIEIPVANGQIAVLDTGQPEAVAPEPPIVLLHGGALDHRMWRPQIELLRGMRRVIAPDARGHGQSSTPTAPFRHDIDLIGVLDGLGVAQAVVVGLSMGASIGVDLAIAHPERVAGLIVVGAGVSSPTFTDPWVLDVFTESAKAAQAGDGGAWLEQYLRFVTGPRRTADEVVPAVLTAVREMMTDTLRNHVPDGEPVLPSWLPDAADRIGEIGVPVLAIAGGADADDHLRMPAELVAGVADGRMVTIPGTAHYPNLERPEQFNSELLRFLATTD</sequence>
<evidence type="ECO:0000259" key="2">
    <source>
        <dbReference type="Pfam" id="PF12697"/>
    </source>
</evidence>
<dbReference type="SUPFAM" id="SSF53474">
    <property type="entry name" value="alpha/beta-Hydrolases"/>
    <property type="match status" value="1"/>
</dbReference>